<dbReference type="SMART" id="SM00345">
    <property type="entry name" value="HTH_GNTR"/>
    <property type="match status" value="1"/>
</dbReference>
<keyword evidence="1" id="KW-0805">Transcription regulation</keyword>
<dbReference type="SUPFAM" id="SSF46785">
    <property type="entry name" value="Winged helix' DNA-binding domain"/>
    <property type="match status" value="1"/>
</dbReference>
<dbReference type="Proteomes" id="UP001556196">
    <property type="component" value="Unassembled WGS sequence"/>
</dbReference>
<dbReference type="InterPro" id="IPR028978">
    <property type="entry name" value="Chorismate_lyase_/UTRA_dom_sf"/>
</dbReference>
<accession>A0ABV3QZT8</accession>
<protein>
    <submittedName>
        <fullName evidence="5">GntR family transcriptional regulator</fullName>
    </submittedName>
</protein>
<comment type="caution">
    <text evidence="5">The sequence shown here is derived from an EMBL/GenBank/DDBJ whole genome shotgun (WGS) entry which is preliminary data.</text>
</comment>
<dbReference type="EMBL" id="JBFOCI010000002">
    <property type="protein sequence ID" value="MEW9806468.1"/>
    <property type="molecule type" value="Genomic_DNA"/>
</dbReference>
<dbReference type="PANTHER" id="PTHR44846:SF1">
    <property type="entry name" value="MANNOSYL-D-GLYCERATE TRANSPORT_METABOLISM SYSTEM REPRESSOR MNGR-RELATED"/>
    <property type="match status" value="1"/>
</dbReference>
<feature type="domain" description="HTH gntR-type" evidence="4">
    <location>
        <begin position="71"/>
        <end position="139"/>
    </location>
</feature>
<dbReference type="Gene3D" id="3.40.1410.10">
    <property type="entry name" value="Chorismate lyase-like"/>
    <property type="match status" value="1"/>
</dbReference>
<organism evidence="5 6">
    <name type="scientific">Mesorhizobium marinum</name>
    <dbReference type="NCBI Taxonomy" id="3228790"/>
    <lineage>
        <taxon>Bacteria</taxon>
        <taxon>Pseudomonadati</taxon>
        <taxon>Pseudomonadota</taxon>
        <taxon>Alphaproteobacteria</taxon>
        <taxon>Hyphomicrobiales</taxon>
        <taxon>Phyllobacteriaceae</taxon>
        <taxon>Mesorhizobium</taxon>
    </lineage>
</organism>
<keyword evidence="2" id="KW-0238">DNA-binding</keyword>
<dbReference type="Gene3D" id="1.10.10.10">
    <property type="entry name" value="Winged helix-like DNA-binding domain superfamily/Winged helix DNA-binding domain"/>
    <property type="match status" value="1"/>
</dbReference>
<evidence type="ECO:0000313" key="5">
    <source>
        <dbReference type="EMBL" id="MEW9806468.1"/>
    </source>
</evidence>
<dbReference type="InterPro" id="IPR036388">
    <property type="entry name" value="WH-like_DNA-bd_sf"/>
</dbReference>
<dbReference type="CDD" id="cd07377">
    <property type="entry name" value="WHTH_GntR"/>
    <property type="match status" value="1"/>
</dbReference>
<dbReference type="InterPro" id="IPR000524">
    <property type="entry name" value="Tscrpt_reg_HTH_GntR"/>
</dbReference>
<sequence>MKLLDNGPCNRRHGSKLLTMFPAPAKSLHATPTVAAIVKIGIVLVLFSRWTAGVTFLQIFAAARSNLGGALPAYRRLQAALGDAIASGALKPGAALPAERQLALELGISRVTVRRAMAELVQEGLVVQRHGSGTFVSGTPERVVQSLSRLYSFSEDMTSRGRIPGTWWLGRELSVANADEARRLEIANGESIVRMSRLRLADKEPIALETSLIPAAMLPDPKQIEDSLYQTLRDLGHVPTRAVQRFSAINLDDESAHLLRVPRGAPALDIYRTTRREDGAVVEFSRSIFRGDAYDFVAELGLGR</sequence>
<evidence type="ECO:0000256" key="3">
    <source>
        <dbReference type="ARBA" id="ARBA00023163"/>
    </source>
</evidence>
<reference evidence="5 6" key="1">
    <citation type="submission" date="2024-06" db="EMBL/GenBank/DDBJ databases">
        <authorList>
            <person name="Tuo L."/>
        </authorList>
    </citation>
    <scope>NUCLEOTIDE SEQUENCE [LARGE SCALE GENOMIC DNA]</scope>
    <source>
        <strain evidence="5 6">ZMM04-5</strain>
    </source>
</reference>
<dbReference type="PROSITE" id="PS50949">
    <property type="entry name" value="HTH_GNTR"/>
    <property type="match status" value="1"/>
</dbReference>
<evidence type="ECO:0000256" key="1">
    <source>
        <dbReference type="ARBA" id="ARBA00023015"/>
    </source>
</evidence>
<evidence type="ECO:0000313" key="6">
    <source>
        <dbReference type="Proteomes" id="UP001556196"/>
    </source>
</evidence>
<dbReference type="SMART" id="SM00866">
    <property type="entry name" value="UTRA"/>
    <property type="match status" value="1"/>
</dbReference>
<evidence type="ECO:0000256" key="2">
    <source>
        <dbReference type="ARBA" id="ARBA00023125"/>
    </source>
</evidence>
<evidence type="ECO:0000259" key="4">
    <source>
        <dbReference type="PROSITE" id="PS50949"/>
    </source>
</evidence>
<keyword evidence="6" id="KW-1185">Reference proteome</keyword>
<name>A0ABV3QZT8_9HYPH</name>
<dbReference type="Pfam" id="PF00392">
    <property type="entry name" value="GntR"/>
    <property type="match status" value="1"/>
</dbReference>
<dbReference type="Pfam" id="PF07702">
    <property type="entry name" value="UTRA"/>
    <property type="match status" value="1"/>
</dbReference>
<dbReference type="PANTHER" id="PTHR44846">
    <property type="entry name" value="MANNOSYL-D-GLYCERATE TRANSPORT/METABOLISM SYSTEM REPRESSOR MNGR-RELATED"/>
    <property type="match status" value="1"/>
</dbReference>
<dbReference type="InterPro" id="IPR036390">
    <property type="entry name" value="WH_DNA-bd_sf"/>
</dbReference>
<dbReference type="RefSeq" id="WP_367723528.1">
    <property type="nucleotide sequence ID" value="NZ_JBFOCI010000002.1"/>
</dbReference>
<dbReference type="PRINTS" id="PR00035">
    <property type="entry name" value="HTHGNTR"/>
</dbReference>
<proteinExistence type="predicted"/>
<dbReference type="InterPro" id="IPR050679">
    <property type="entry name" value="Bact_HTH_transcr_reg"/>
</dbReference>
<dbReference type="InterPro" id="IPR011663">
    <property type="entry name" value="UTRA"/>
</dbReference>
<keyword evidence="3" id="KW-0804">Transcription</keyword>
<gene>
    <name evidence="5" type="ORF">ABUE31_10775</name>
</gene>
<dbReference type="SUPFAM" id="SSF64288">
    <property type="entry name" value="Chorismate lyase-like"/>
    <property type="match status" value="1"/>
</dbReference>